<dbReference type="PROSITE" id="PS50878">
    <property type="entry name" value="RT_POL"/>
    <property type="match status" value="1"/>
</dbReference>
<dbReference type="Gene3D" id="3.30.420.10">
    <property type="entry name" value="Ribonuclease H-like superfamily/Ribonuclease H"/>
    <property type="match status" value="1"/>
</dbReference>
<feature type="domain" description="Reverse transcriptase" evidence="1">
    <location>
        <begin position="23"/>
        <end position="254"/>
    </location>
</feature>
<dbReference type="Gramene" id="evm.model.05.1237">
    <property type="protein sequence ID" value="cds.evm.model.05.1237"/>
    <property type="gene ID" value="evm.TU.05.1237"/>
</dbReference>
<reference evidence="2" key="1">
    <citation type="submission" date="2018-11" db="EMBL/GenBank/DDBJ databases">
        <authorList>
            <person name="Grassa J C."/>
        </authorList>
    </citation>
    <scope>NUCLEOTIDE SEQUENCE [LARGE SCALE GENOMIC DNA]</scope>
</reference>
<dbReference type="PANTHER" id="PTHR33116">
    <property type="entry name" value="REVERSE TRANSCRIPTASE ZINC-BINDING DOMAIN-CONTAINING PROTEIN-RELATED-RELATED"/>
    <property type="match status" value="1"/>
</dbReference>
<dbReference type="GO" id="GO:0003676">
    <property type="term" value="F:nucleic acid binding"/>
    <property type="evidence" value="ECO:0007669"/>
    <property type="project" value="InterPro"/>
</dbReference>
<dbReference type="InterPro" id="IPR000477">
    <property type="entry name" value="RT_dom"/>
</dbReference>
<reference evidence="2" key="2">
    <citation type="submission" date="2021-03" db="UniProtKB">
        <authorList>
            <consortium name="EnsemblPlants"/>
        </authorList>
    </citation>
    <scope>IDENTIFICATION</scope>
</reference>
<dbReference type="InterPro" id="IPR002156">
    <property type="entry name" value="RNaseH_domain"/>
</dbReference>
<dbReference type="Pfam" id="PF13456">
    <property type="entry name" value="RVT_3"/>
    <property type="match status" value="1"/>
</dbReference>
<dbReference type="Proteomes" id="UP000596661">
    <property type="component" value="Chromosome 5"/>
</dbReference>
<evidence type="ECO:0000313" key="2">
    <source>
        <dbReference type="EnsemblPlants" id="cds.evm.model.05.1237"/>
    </source>
</evidence>
<dbReference type="Pfam" id="PF13966">
    <property type="entry name" value="zf-RVT"/>
    <property type="match status" value="1"/>
</dbReference>
<dbReference type="InterPro" id="IPR044730">
    <property type="entry name" value="RNase_H-like_dom_plant"/>
</dbReference>
<dbReference type="InterPro" id="IPR043502">
    <property type="entry name" value="DNA/RNA_pol_sf"/>
</dbReference>
<dbReference type="SUPFAM" id="SSF56672">
    <property type="entry name" value="DNA/RNA polymerases"/>
    <property type="match status" value="1"/>
</dbReference>
<dbReference type="InterPro" id="IPR012337">
    <property type="entry name" value="RNaseH-like_sf"/>
</dbReference>
<dbReference type="CDD" id="cd06222">
    <property type="entry name" value="RNase_H_like"/>
    <property type="match status" value="1"/>
</dbReference>
<dbReference type="GO" id="GO:0004523">
    <property type="term" value="F:RNA-DNA hybrid ribonuclease activity"/>
    <property type="evidence" value="ECO:0007669"/>
    <property type="project" value="InterPro"/>
</dbReference>
<dbReference type="OMA" id="ELRANCK"/>
<accession>A0A803PKJ2</accession>
<dbReference type="CDD" id="cd01650">
    <property type="entry name" value="RT_nLTR_like"/>
    <property type="match status" value="1"/>
</dbReference>
<dbReference type="EnsemblPlants" id="evm.model.05.1237">
    <property type="protein sequence ID" value="cds.evm.model.05.1237"/>
    <property type="gene ID" value="evm.TU.05.1237"/>
</dbReference>
<dbReference type="SUPFAM" id="SSF53098">
    <property type="entry name" value="Ribonuclease H-like"/>
    <property type="match status" value="1"/>
</dbReference>
<protein>
    <recommendedName>
        <fullName evidence="1">Reverse transcriptase domain-containing protein</fullName>
    </recommendedName>
</protein>
<keyword evidence="3" id="KW-1185">Reference proteome</keyword>
<dbReference type="EMBL" id="UZAU01000510">
    <property type="status" value="NOT_ANNOTATED_CDS"/>
    <property type="molecule type" value="Genomic_DNA"/>
</dbReference>
<dbReference type="Pfam" id="PF00078">
    <property type="entry name" value="RVT_1"/>
    <property type="match status" value="1"/>
</dbReference>
<sequence>MSAMFYHHNWDIVGDLVTKVVLDVLNHGATPEAFNKTLITLIPKIKKPKTMKDFRPISLCNVTYKIISKILKHRTRGSKGFAAFKLDMSKAFDRVEWSFIAAVMGKMGFNVKWISLIMTCLHTNSFSFLINGEVLGSVKPQCGLRQGDPLSPYLFLICSEGLSRLLQYEEKIGRLQGLVVSRHSPSITHLLFADDSFLFCRANDRSCGSIKRALDVYHRASGQLLNTDKSVMSFSPNTPDTVKLSFQQILGMPICDCHETYLGLPAYSERDKSQLFNNIKERIWKLMHAWNDKKFSIGGNEVLLKAVVQAIPTYAMSCFRLSTKFCKQIESMMARFWWGSSTDNKKIHWKSWKSLCTSKGDGGLGFRSFVHFNQAFLAKQAWRVFQNPHSLLSRVLKGRYYHHNDFLSAKASGLSSLTWQGIIWGRELLQQGLRIKIGTGTAVSCANDSWIPGHDFFKPFQFTGPSNNWVAQYITDAREWNWELLHRDFSPVDVEKILTIPLSYSSMTDCWIWHYDCSGEYTVKSGYTLACSLENRDQTSSSGSQETWWKRFWGLTLPSKVRIFGWKVINSALPVATNLFHQKVITSATCSLCSRAWESIGHALFSCCHAKAVWQNTSFHLDFQKASYMKDGDYLMFLSTILTKSELERLFCTMWFIWSDRNNFIHGKQLKQPMAISSQAEVYLANFKSVQLHTTPVAFCVAADVNQMKWIPPPETKLKMNVDAAIDSSRSKIGIGVIIRDSSGSVVVAMSKPTVGNFKSQEMEAKAMFWGLQWAQHLQLQLHYVETDGMMLVTAINGTQSQHSSFHDLVKDISYHLSSSSNACISHVRRDANQAAHDLAKQALQLDNDCIWIEEIPSSIFSVVIKDSS</sequence>
<dbReference type="PANTHER" id="PTHR33116:SF86">
    <property type="entry name" value="REVERSE TRANSCRIPTASE DOMAIN-CONTAINING PROTEIN"/>
    <property type="match status" value="1"/>
</dbReference>
<evidence type="ECO:0000259" key="1">
    <source>
        <dbReference type="PROSITE" id="PS50878"/>
    </source>
</evidence>
<dbReference type="AlphaFoldDB" id="A0A803PKJ2"/>
<proteinExistence type="predicted"/>
<dbReference type="InterPro" id="IPR036397">
    <property type="entry name" value="RNaseH_sf"/>
</dbReference>
<dbReference type="InterPro" id="IPR026960">
    <property type="entry name" value="RVT-Znf"/>
</dbReference>
<evidence type="ECO:0000313" key="3">
    <source>
        <dbReference type="Proteomes" id="UP000596661"/>
    </source>
</evidence>
<name>A0A803PKJ2_CANSA</name>
<organism evidence="2 3">
    <name type="scientific">Cannabis sativa</name>
    <name type="common">Hemp</name>
    <name type="synonym">Marijuana</name>
    <dbReference type="NCBI Taxonomy" id="3483"/>
    <lineage>
        <taxon>Eukaryota</taxon>
        <taxon>Viridiplantae</taxon>
        <taxon>Streptophyta</taxon>
        <taxon>Embryophyta</taxon>
        <taxon>Tracheophyta</taxon>
        <taxon>Spermatophyta</taxon>
        <taxon>Magnoliopsida</taxon>
        <taxon>eudicotyledons</taxon>
        <taxon>Gunneridae</taxon>
        <taxon>Pentapetalae</taxon>
        <taxon>rosids</taxon>
        <taxon>fabids</taxon>
        <taxon>Rosales</taxon>
        <taxon>Cannabaceae</taxon>
        <taxon>Cannabis</taxon>
    </lineage>
</organism>